<dbReference type="PANTHER" id="PTHR46796">
    <property type="entry name" value="HTH-TYPE TRANSCRIPTIONAL ACTIVATOR RHAS-RELATED"/>
    <property type="match status" value="1"/>
</dbReference>
<comment type="caution">
    <text evidence="5">The sequence shown here is derived from an EMBL/GenBank/DDBJ whole genome shotgun (WGS) entry which is preliminary data.</text>
</comment>
<dbReference type="Gene3D" id="1.10.10.60">
    <property type="entry name" value="Homeodomain-like"/>
    <property type="match status" value="1"/>
</dbReference>
<evidence type="ECO:0000259" key="4">
    <source>
        <dbReference type="PROSITE" id="PS01124"/>
    </source>
</evidence>
<sequence>MRDEDALLRANVARIGGYLFVHARMPAATVVWPRDEHSRDRVAAIVAENRAMRFISEAPVVVRRGSSFLIPPGTAPVTIEATEPTELVFITLDAGEFAARRRMGFDRISRGATSEATIRPMVTFVKALCAIESEVAEVGVSPLADAASEIACSIVAALVGKNTPEPSLPNAIMEILVREYASPALSLSALAGRLGVSTRTVQSALSAQGRTFSESLLEIRLKAASELRRHNPTMTLDVVARATGFGTRQSLHRATRRAAERSG</sequence>
<dbReference type="InterPro" id="IPR018060">
    <property type="entry name" value="HTH_AraC"/>
</dbReference>
<keyword evidence="1" id="KW-0805">Transcription regulation</keyword>
<reference evidence="5 6" key="1">
    <citation type="submission" date="2024-08" db="EMBL/GenBank/DDBJ databases">
        <title>Heavy metals resistant antinobacteria isolated from wastewater.</title>
        <authorList>
            <person name="Roman Ponce B."/>
            <person name="Blanco Mercado M.A."/>
            <person name="Avila Aldana I.N."/>
            <person name="Morales Arrieta S."/>
        </authorList>
    </citation>
    <scope>NUCLEOTIDE SEQUENCE [LARGE SCALE GENOMIC DNA]</scope>
    <source>
        <strain evidence="6">sma-1</strain>
    </source>
</reference>
<gene>
    <name evidence="5" type="ORF">AB7P39_00795</name>
</gene>
<proteinExistence type="predicted"/>
<evidence type="ECO:0000256" key="1">
    <source>
        <dbReference type="ARBA" id="ARBA00023015"/>
    </source>
</evidence>
<dbReference type="Pfam" id="PF12833">
    <property type="entry name" value="HTH_18"/>
    <property type="match status" value="1"/>
</dbReference>
<evidence type="ECO:0000256" key="3">
    <source>
        <dbReference type="ARBA" id="ARBA00023163"/>
    </source>
</evidence>
<dbReference type="PROSITE" id="PS01124">
    <property type="entry name" value="HTH_ARAC_FAMILY_2"/>
    <property type="match status" value="1"/>
</dbReference>
<name>A0ABV5EN48_9MICO</name>
<dbReference type="SMART" id="SM00342">
    <property type="entry name" value="HTH_ARAC"/>
    <property type="match status" value="1"/>
</dbReference>
<protein>
    <submittedName>
        <fullName evidence="5">Helix-turn-helix domain-containing protein</fullName>
    </submittedName>
</protein>
<evidence type="ECO:0000313" key="6">
    <source>
        <dbReference type="Proteomes" id="UP001589643"/>
    </source>
</evidence>
<organism evidence="5 6">
    <name type="scientific">Microbacterium plantarum</name>
    <dbReference type="NCBI Taxonomy" id="1816425"/>
    <lineage>
        <taxon>Bacteria</taxon>
        <taxon>Bacillati</taxon>
        <taxon>Actinomycetota</taxon>
        <taxon>Actinomycetes</taxon>
        <taxon>Micrococcales</taxon>
        <taxon>Microbacteriaceae</taxon>
        <taxon>Microbacterium</taxon>
    </lineage>
</organism>
<keyword evidence="2" id="KW-0238">DNA-binding</keyword>
<dbReference type="InterPro" id="IPR050204">
    <property type="entry name" value="AraC_XylS_family_regulators"/>
</dbReference>
<keyword evidence="6" id="KW-1185">Reference proteome</keyword>
<evidence type="ECO:0000256" key="2">
    <source>
        <dbReference type="ARBA" id="ARBA00023125"/>
    </source>
</evidence>
<keyword evidence="3" id="KW-0804">Transcription</keyword>
<accession>A0ABV5EN48</accession>
<dbReference type="Proteomes" id="UP001589643">
    <property type="component" value="Unassembled WGS sequence"/>
</dbReference>
<evidence type="ECO:0000313" key="5">
    <source>
        <dbReference type="EMBL" id="MFB8891371.1"/>
    </source>
</evidence>
<feature type="domain" description="HTH araC/xylS-type" evidence="4">
    <location>
        <begin position="170"/>
        <end position="263"/>
    </location>
</feature>
<dbReference type="EMBL" id="JBHLHV010000001">
    <property type="protein sequence ID" value="MFB8891371.1"/>
    <property type="molecule type" value="Genomic_DNA"/>
</dbReference>
<dbReference type="RefSeq" id="WP_378715579.1">
    <property type="nucleotide sequence ID" value="NZ_JBHLHV010000001.1"/>
</dbReference>